<comment type="caution">
    <text evidence="2">The sequence shown here is derived from an EMBL/GenBank/DDBJ whole genome shotgun (WGS) entry which is preliminary data.</text>
</comment>
<protein>
    <recommendedName>
        <fullName evidence="1">DUF7344 domain-containing protein</fullName>
    </recommendedName>
</protein>
<organism evidence="2 3">
    <name type="scientific">Saliphagus infecundisoli</name>
    <dbReference type="NCBI Taxonomy" id="1849069"/>
    <lineage>
        <taxon>Archaea</taxon>
        <taxon>Methanobacteriati</taxon>
        <taxon>Methanobacteriota</taxon>
        <taxon>Stenosarchaea group</taxon>
        <taxon>Halobacteria</taxon>
        <taxon>Halobacteriales</taxon>
        <taxon>Natrialbaceae</taxon>
        <taxon>Saliphagus</taxon>
    </lineage>
</organism>
<accession>A0ABD5QF68</accession>
<evidence type="ECO:0000259" key="1">
    <source>
        <dbReference type="Pfam" id="PF24035"/>
    </source>
</evidence>
<evidence type="ECO:0000313" key="3">
    <source>
        <dbReference type="Proteomes" id="UP001595925"/>
    </source>
</evidence>
<reference evidence="2 3" key="1">
    <citation type="journal article" date="2019" name="Int. J. Syst. Evol. Microbiol.">
        <title>The Global Catalogue of Microorganisms (GCM) 10K type strain sequencing project: providing services to taxonomists for standard genome sequencing and annotation.</title>
        <authorList>
            <consortium name="The Broad Institute Genomics Platform"/>
            <consortium name="The Broad Institute Genome Sequencing Center for Infectious Disease"/>
            <person name="Wu L."/>
            <person name="Ma J."/>
        </authorList>
    </citation>
    <scope>NUCLEOTIDE SEQUENCE [LARGE SCALE GENOMIC DNA]</scope>
    <source>
        <strain evidence="2 3">CGMCC 1.15824</strain>
    </source>
</reference>
<dbReference type="InterPro" id="IPR036390">
    <property type="entry name" value="WH_DNA-bd_sf"/>
</dbReference>
<gene>
    <name evidence="2" type="ORF">ACFPFO_11860</name>
</gene>
<evidence type="ECO:0000313" key="2">
    <source>
        <dbReference type="EMBL" id="MFC4988441.1"/>
    </source>
</evidence>
<name>A0ABD5QF68_9EURY</name>
<proteinExistence type="predicted"/>
<keyword evidence="3" id="KW-1185">Reference proteome</keyword>
<dbReference type="Proteomes" id="UP001595925">
    <property type="component" value="Unassembled WGS sequence"/>
</dbReference>
<dbReference type="SUPFAM" id="SSF46785">
    <property type="entry name" value="Winged helix' DNA-binding domain"/>
    <property type="match status" value="1"/>
</dbReference>
<feature type="domain" description="DUF7344" evidence="1">
    <location>
        <begin position="22"/>
        <end position="97"/>
    </location>
</feature>
<dbReference type="Gene3D" id="1.10.10.10">
    <property type="entry name" value="Winged helix-like DNA-binding domain superfamily/Winged helix DNA-binding domain"/>
    <property type="match status" value="1"/>
</dbReference>
<dbReference type="InterPro" id="IPR055768">
    <property type="entry name" value="DUF7344"/>
</dbReference>
<dbReference type="Pfam" id="PF24035">
    <property type="entry name" value="DUF7344"/>
    <property type="match status" value="1"/>
</dbReference>
<dbReference type="InterPro" id="IPR036388">
    <property type="entry name" value="WH-like_DNA-bd_sf"/>
</dbReference>
<dbReference type="RefSeq" id="WP_224827227.1">
    <property type="nucleotide sequence ID" value="NZ_JAIVEF010000001.1"/>
</dbReference>
<dbReference type="EMBL" id="JBHSJG010000036">
    <property type="protein sequence ID" value="MFC4988441.1"/>
    <property type="molecule type" value="Genomic_DNA"/>
</dbReference>
<sequence length="117" mass="13438">MRETERSTARLVREAPSLDLVFDLLADRQRRYALYYLSEARDGVATVDDLVEHVSRLEDGPGEPGRASVRAALEHVHLPKLADAGVIEHDARSGTVRYWRQPSIEEWLEHARYKERS</sequence>
<dbReference type="AlphaFoldDB" id="A0ABD5QF68"/>